<evidence type="ECO:0000313" key="5">
    <source>
        <dbReference type="Proteomes" id="UP000501107"/>
    </source>
</evidence>
<name>A0A0B5NDS9_BACTU</name>
<evidence type="ECO:0000313" key="2">
    <source>
        <dbReference type="EMBL" id="AJG74505.1"/>
    </source>
</evidence>
<dbReference type="EMBL" id="CP009335">
    <property type="protein sequence ID" value="AJG74505.1"/>
    <property type="molecule type" value="Genomic_DNA"/>
</dbReference>
<gene>
    <name evidence="2" type="ORF">BF38_4185</name>
    <name evidence="3" type="ORF">FOC89_28670</name>
</gene>
<dbReference type="RefSeq" id="WP_000843849.1">
    <property type="nucleotide sequence ID" value="NZ_CP009335.1"/>
</dbReference>
<evidence type="ECO:0000313" key="3">
    <source>
        <dbReference type="EMBL" id="QKH27757.1"/>
    </source>
</evidence>
<protein>
    <submittedName>
        <fullName evidence="3">DUF3902 family protein</fullName>
    </submittedName>
</protein>
<dbReference type="Proteomes" id="UP000501107">
    <property type="component" value="Chromosome"/>
</dbReference>
<organism evidence="3 5">
    <name type="scientific">Bacillus thuringiensis</name>
    <dbReference type="NCBI Taxonomy" id="1428"/>
    <lineage>
        <taxon>Bacteria</taxon>
        <taxon>Bacillati</taxon>
        <taxon>Bacillota</taxon>
        <taxon>Bacilli</taxon>
        <taxon>Bacillales</taxon>
        <taxon>Bacillaceae</taxon>
        <taxon>Bacillus</taxon>
        <taxon>Bacillus cereus group</taxon>
    </lineage>
</organism>
<sequence length="168" mass="19114">MKSVLKSILISFVFSAVSMCWLLFLLFKGDGDWLLSWVGVFMAYLSLYTLIDLYCKNTYDKKISKWLIKTAVTSFSFAVLGISFCIIHELLTPWSLSLMVWYWLVMLVLFLTTIISLVSLVFVNRKNHNFTGGYRILILLNVLLTLGPVLWPLLLSIIGNGMNASAGW</sequence>
<keyword evidence="1" id="KW-0472">Membrane</keyword>
<feature type="transmembrane region" description="Helical" evidence="1">
    <location>
        <begin position="7"/>
        <end position="27"/>
    </location>
</feature>
<accession>A0A0B5NDS9</accession>
<dbReference type="Proteomes" id="UP000031876">
    <property type="component" value="Chromosome"/>
</dbReference>
<evidence type="ECO:0000256" key="1">
    <source>
        <dbReference type="SAM" id="Phobius"/>
    </source>
</evidence>
<feature type="transmembrane region" description="Helical" evidence="1">
    <location>
        <begin position="100"/>
        <end position="124"/>
    </location>
</feature>
<dbReference type="AlphaFoldDB" id="A0A0B5NDS9"/>
<dbReference type="InterPro" id="IPR025001">
    <property type="entry name" value="DUF3902"/>
</dbReference>
<proteinExistence type="predicted"/>
<dbReference type="Pfam" id="PF13042">
    <property type="entry name" value="DUF3902"/>
    <property type="match status" value="1"/>
</dbReference>
<dbReference type="OMA" id="SAVGMCW"/>
<reference evidence="3 5" key="2">
    <citation type="submission" date="2020-05" db="EMBL/GenBank/DDBJ databases">
        <title>FDA dAtabase for Regulatory Grade micrObial Sequences (FDA-ARGOS): Supporting development and validation of Infectious Disease Dx tests.</title>
        <authorList>
            <person name="Nelson B."/>
            <person name="Plummer A."/>
            <person name="Tallon L."/>
            <person name="Sadzewicz L."/>
            <person name="Zhao X."/>
            <person name="Vavikolanu K."/>
            <person name="Mehta A."/>
            <person name="Aluvathingal J."/>
            <person name="Nadendla S."/>
            <person name="Myers T."/>
            <person name="Yan Y."/>
            <person name="Sichtig H."/>
        </authorList>
    </citation>
    <scope>NUCLEOTIDE SEQUENCE [LARGE SCALE GENOMIC DNA]</scope>
    <source>
        <strain evidence="3 5">FDAARGOS_795</strain>
    </source>
</reference>
<feature type="transmembrane region" description="Helical" evidence="1">
    <location>
        <begin position="66"/>
        <end position="88"/>
    </location>
</feature>
<dbReference type="KEGG" id="btw:BF38_4185"/>
<keyword evidence="1" id="KW-1133">Transmembrane helix</keyword>
<dbReference type="EMBL" id="CP053980">
    <property type="protein sequence ID" value="QKH27757.1"/>
    <property type="molecule type" value="Genomic_DNA"/>
</dbReference>
<feature type="transmembrane region" description="Helical" evidence="1">
    <location>
        <begin position="136"/>
        <end position="158"/>
    </location>
</feature>
<dbReference type="GeneID" id="45022844"/>
<reference evidence="2 4" key="1">
    <citation type="journal article" date="2015" name="Genome Announc.">
        <title>Complete genome sequences for 35 biothreat assay-relevant bacillus species.</title>
        <authorList>
            <person name="Johnson S.L."/>
            <person name="Daligault H.E."/>
            <person name="Davenport K.W."/>
            <person name="Jaissle J."/>
            <person name="Frey K.G."/>
            <person name="Ladner J.T."/>
            <person name="Broomall S.M."/>
            <person name="Bishop-Lilly K.A."/>
            <person name="Bruce D.C."/>
            <person name="Gibbons H.S."/>
            <person name="Coyne S.R."/>
            <person name="Lo C.C."/>
            <person name="Meincke L."/>
            <person name="Munk A.C."/>
            <person name="Koroleva G.I."/>
            <person name="Rosenzweig C.N."/>
            <person name="Palacios G.F."/>
            <person name="Redden C.L."/>
            <person name="Minogue T.D."/>
            <person name="Chain P.S."/>
        </authorList>
    </citation>
    <scope>NUCLEOTIDE SEQUENCE [LARGE SCALE GENOMIC DNA]</scope>
    <source>
        <strain evidence="2 4">HD1011</strain>
    </source>
</reference>
<keyword evidence="1" id="KW-0812">Transmembrane</keyword>
<feature type="transmembrane region" description="Helical" evidence="1">
    <location>
        <begin position="33"/>
        <end position="54"/>
    </location>
</feature>
<evidence type="ECO:0000313" key="4">
    <source>
        <dbReference type="Proteomes" id="UP000031876"/>
    </source>
</evidence>